<organism evidence="7 8">
    <name type="scientific">Ascodesmis nigricans</name>
    <dbReference type="NCBI Taxonomy" id="341454"/>
    <lineage>
        <taxon>Eukaryota</taxon>
        <taxon>Fungi</taxon>
        <taxon>Dikarya</taxon>
        <taxon>Ascomycota</taxon>
        <taxon>Pezizomycotina</taxon>
        <taxon>Pezizomycetes</taxon>
        <taxon>Pezizales</taxon>
        <taxon>Ascodesmidaceae</taxon>
        <taxon>Ascodesmis</taxon>
    </lineage>
</organism>
<keyword evidence="8" id="KW-1185">Reference proteome</keyword>
<evidence type="ECO:0000313" key="8">
    <source>
        <dbReference type="Proteomes" id="UP000298138"/>
    </source>
</evidence>
<dbReference type="EMBL" id="ML220136">
    <property type="protein sequence ID" value="TGZ78915.1"/>
    <property type="molecule type" value="Genomic_DNA"/>
</dbReference>
<dbReference type="Proteomes" id="UP000298138">
    <property type="component" value="Unassembled WGS sequence"/>
</dbReference>
<dbReference type="PANTHER" id="PTHR31465:SF1">
    <property type="entry name" value="PROTEIN RTA1-RELATED"/>
    <property type="match status" value="1"/>
</dbReference>
<dbReference type="AlphaFoldDB" id="A0A4S2MPE5"/>
<dbReference type="Pfam" id="PF04479">
    <property type="entry name" value="RTA1"/>
    <property type="match status" value="1"/>
</dbReference>
<evidence type="ECO:0000256" key="1">
    <source>
        <dbReference type="ARBA" id="ARBA00004141"/>
    </source>
</evidence>
<comment type="subcellular location">
    <subcellularLocation>
        <location evidence="1">Membrane</location>
        <topology evidence="1">Multi-pass membrane protein</topology>
    </subcellularLocation>
</comment>
<evidence type="ECO:0000256" key="4">
    <source>
        <dbReference type="ARBA" id="ARBA00023136"/>
    </source>
</evidence>
<keyword evidence="2 6" id="KW-0812">Transmembrane</keyword>
<feature type="transmembrane region" description="Helical" evidence="6">
    <location>
        <begin position="123"/>
        <end position="141"/>
    </location>
</feature>
<dbReference type="STRING" id="341454.A0A4S2MPE5"/>
<dbReference type="GO" id="GO:0016020">
    <property type="term" value="C:membrane"/>
    <property type="evidence" value="ECO:0007669"/>
    <property type="project" value="UniProtKB-SubCell"/>
</dbReference>
<feature type="transmembrane region" description="Helical" evidence="6">
    <location>
        <begin position="52"/>
        <end position="73"/>
    </location>
</feature>
<dbReference type="FunCoup" id="A0A4S2MPE5">
    <property type="interactions" value="6"/>
</dbReference>
<gene>
    <name evidence="7" type="ORF">EX30DRAFT_124370</name>
</gene>
<keyword evidence="4 6" id="KW-0472">Membrane</keyword>
<dbReference type="InterPro" id="IPR007568">
    <property type="entry name" value="RTA1"/>
</dbReference>
<protein>
    <recommendedName>
        <fullName evidence="9">RTA1-domain-containing protein</fullName>
    </recommendedName>
</protein>
<keyword evidence="3 6" id="KW-1133">Transmembrane helix</keyword>
<evidence type="ECO:0000256" key="5">
    <source>
        <dbReference type="SAM" id="MobiDB-lite"/>
    </source>
</evidence>
<feature type="transmembrane region" description="Helical" evidence="6">
    <location>
        <begin position="161"/>
        <end position="181"/>
    </location>
</feature>
<name>A0A4S2MPE5_9PEZI</name>
<accession>A0A4S2MPE5</accession>
<feature type="transmembrane region" description="Helical" evidence="6">
    <location>
        <begin position="79"/>
        <end position="102"/>
    </location>
</feature>
<evidence type="ECO:0000256" key="3">
    <source>
        <dbReference type="ARBA" id="ARBA00022989"/>
    </source>
</evidence>
<evidence type="ECO:0008006" key="9">
    <source>
        <dbReference type="Google" id="ProtNLM"/>
    </source>
</evidence>
<evidence type="ECO:0000256" key="6">
    <source>
        <dbReference type="SAM" id="Phobius"/>
    </source>
</evidence>
<sequence>MAGEWDSVPEDERVWEYKPNLPAALVFCIFWFITVIIHFIQMIQHRKWYLSVLIMGSIWELIGFVLRVVSTYYPVEVKYYAPSMSFIVLAPVLIIAFYYMTVGRLILLFLPEKRVFRIPAHRITLLFLAGDIFSFLIQMVGTNLLVSSDPTASEFEMGQNILIAGLAVQTGVFLLFIILTIRFEHNYTRAFGSDLDFEEGRERWRKFMRVINICCVCIVIRSIFRLAEFAMPYPGVLVRYEAPFYLLEAVPMLPCSYLFHWHHPAKVLVGEESSFRIAGKERKRVKKEEKAEKKAAKKEKKEMKKAAKRAKVFDEDEMELGQVSENRRASLSV</sequence>
<dbReference type="OrthoDB" id="3358017at2759"/>
<evidence type="ECO:0000256" key="2">
    <source>
        <dbReference type="ARBA" id="ARBA00022692"/>
    </source>
</evidence>
<reference evidence="7 8" key="1">
    <citation type="submission" date="2019-04" db="EMBL/GenBank/DDBJ databases">
        <title>Comparative genomics and transcriptomics to analyze fruiting body development in filamentous ascomycetes.</title>
        <authorList>
            <consortium name="DOE Joint Genome Institute"/>
            <person name="Lutkenhaus R."/>
            <person name="Traeger S."/>
            <person name="Breuer J."/>
            <person name="Kuo A."/>
            <person name="Lipzen A."/>
            <person name="Pangilinan J."/>
            <person name="Dilworth D."/>
            <person name="Sandor L."/>
            <person name="Poggeler S."/>
            <person name="Barry K."/>
            <person name="Grigoriev I.V."/>
            <person name="Nowrousian M."/>
        </authorList>
    </citation>
    <scope>NUCLEOTIDE SEQUENCE [LARGE SCALE GENOMIC DNA]</scope>
    <source>
        <strain evidence="7 8">CBS 389.68</strain>
    </source>
</reference>
<evidence type="ECO:0000313" key="7">
    <source>
        <dbReference type="EMBL" id="TGZ78915.1"/>
    </source>
</evidence>
<dbReference type="PANTHER" id="PTHR31465">
    <property type="entry name" value="PROTEIN RTA1-RELATED"/>
    <property type="match status" value="1"/>
</dbReference>
<feature type="region of interest" description="Disordered" evidence="5">
    <location>
        <begin position="286"/>
        <end position="305"/>
    </location>
</feature>
<feature type="transmembrane region" description="Helical" evidence="6">
    <location>
        <begin position="20"/>
        <end position="40"/>
    </location>
</feature>
<dbReference type="InParanoid" id="A0A4S2MPE5"/>
<feature type="transmembrane region" description="Helical" evidence="6">
    <location>
        <begin position="207"/>
        <end position="224"/>
    </location>
</feature>
<proteinExistence type="predicted"/>